<evidence type="ECO:0000256" key="1">
    <source>
        <dbReference type="SAM" id="Phobius"/>
    </source>
</evidence>
<keyword evidence="2" id="KW-0031">Aminopeptidase</keyword>
<keyword evidence="1" id="KW-1133">Transmembrane helix</keyword>
<sequence length="86" mass="9666">MELVGSNPPQRNWKGIAIALLVILVICSLIVTSVILLTPGEDDSLAFKGKVMVEDIFKKDFKVHDPNTKWISSKCSHQQTFDLLFH</sequence>
<organism evidence="2 3">
    <name type="scientific">Triplophysa rosa</name>
    <name type="common">Cave loach</name>
    <dbReference type="NCBI Taxonomy" id="992332"/>
    <lineage>
        <taxon>Eukaryota</taxon>
        <taxon>Metazoa</taxon>
        <taxon>Chordata</taxon>
        <taxon>Craniata</taxon>
        <taxon>Vertebrata</taxon>
        <taxon>Euteleostomi</taxon>
        <taxon>Actinopterygii</taxon>
        <taxon>Neopterygii</taxon>
        <taxon>Teleostei</taxon>
        <taxon>Ostariophysi</taxon>
        <taxon>Cypriniformes</taxon>
        <taxon>Nemacheilidae</taxon>
        <taxon>Triplophysa</taxon>
    </lineage>
</organism>
<proteinExistence type="predicted"/>
<dbReference type="EMBL" id="JAFHDT010000377">
    <property type="protein sequence ID" value="KAI7789704.1"/>
    <property type="molecule type" value="Genomic_DNA"/>
</dbReference>
<reference evidence="2" key="1">
    <citation type="submission" date="2021-02" db="EMBL/GenBank/DDBJ databases">
        <title>Comparative genomics reveals that relaxation of natural selection precedes convergent phenotypic evolution of cavefish.</title>
        <authorList>
            <person name="Peng Z."/>
        </authorList>
    </citation>
    <scope>NUCLEOTIDE SEQUENCE</scope>
    <source>
        <tissue evidence="2">Muscle</tissue>
    </source>
</reference>
<comment type="caution">
    <text evidence="2">The sequence shown here is derived from an EMBL/GenBank/DDBJ whole genome shotgun (WGS) entry which is preliminary data.</text>
</comment>
<accession>A0A9W7T387</accession>
<keyword evidence="2" id="KW-0378">Hydrolase</keyword>
<keyword evidence="1" id="KW-0812">Transmembrane</keyword>
<keyword evidence="3" id="KW-1185">Reference proteome</keyword>
<dbReference type="Proteomes" id="UP001059041">
    <property type="component" value="Unassembled WGS sequence"/>
</dbReference>
<dbReference type="GO" id="GO:0004177">
    <property type="term" value="F:aminopeptidase activity"/>
    <property type="evidence" value="ECO:0007669"/>
    <property type="project" value="UniProtKB-KW"/>
</dbReference>
<gene>
    <name evidence="2" type="ORF">IRJ41_001905</name>
</gene>
<name>A0A9W7T387_TRIRA</name>
<keyword evidence="1" id="KW-0472">Membrane</keyword>
<feature type="transmembrane region" description="Helical" evidence="1">
    <location>
        <begin position="16"/>
        <end position="38"/>
    </location>
</feature>
<protein>
    <submittedName>
        <fullName evidence="2">Dipeptidyl aminopeptidase-like protein 6</fullName>
    </submittedName>
</protein>
<evidence type="ECO:0000313" key="2">
    <source>
        <dbReference type="EMBL" id="KAI7789704.1"/>
    </source>
</evidence>
<evidence type="ECO:0000313" key="3">
    <source>
        <dbReference type="Proteomes" id="UP001059041"/>
    </source>
</evidence>
<dbReference type="AlphaFoldDB" id="A0A9W7T387"/>
<keyword evidence="2" id="KW-0645">Protease</keyword>